<dbReference type="EMBL" id="JAWDIP010000003">
    <property type="protein sequence ID" value="MDY0395680.1"/>
    <property type="molecule type" value="Genomic_DNA"/>
</dbReference>
<dbReference type="Proteomes" id="UP001281447">
    <property type="component" value="Unassembled WGS sequence"/>
</dbReference>
<organism evidence="1 2">
    <name type="scientific">Tigheibacillus halophilus</name>
    <dbReference type="NCBI Taxonomy" id="361280"/>
    <lineage>
        <taxon>Bacteria</taxon>
        <taxon>Bacillati</taxon>
        <taxon>Bacillota</taxon>
        <taxon>Bacilli</taxon>
        <taxon>Bacillales</taxon>
        <taxon>Bacillaceae</taxon>
        <taxon>Tigheibacillus</taxon>
    </lineage>
</organism>
<evidence type="ECO:0000313" key="2">
    <source>
        <dbReference type="Proteomes" id="UP001281447"/>
    </source>
</evidence>
<keyword evidence="2" id="KW-1185">Reference proteome</keyword>
<gene>
    <name evidence="1" type="ORF">RWE15_16220</name>
</gene>
<reference evidence="1 2" key="1">
    <citation type="submission" date="2023-10" db="EMBL/GenBank/DDBJ databases">
        <title>Virgibacillus halophilus 5B73C genome.</title>
        <authorList>
            <person name="Miliotis G."/>
            <person name="Sengupta P."/>
            <person name="Hameed A."/>
            <person name="Chuvochina M."/>
            <person name="Mcdonagh F."/>
            <person name="Simpson A.C."/>
            <person name="Singh N.K."/>
            <person name="Rekha P.D."/>
            <person name="Raman K."/>
            <person name="Hugenholtz P."/>
            <person name="Venkateswaran K."/>
        </authorList>
    </citation>
    <scope>NUCLEOTIDE SEQUENCE [LARGE SCALE GENOMIC DNA]</scope>
    <source>
        <strain evidence="1 2">5B73C</strain>
    </source>
</reference>
<protein>
    <recommendedName>
        <fullName evidence="3">Short chain dehydrogenase</fullName>
    </recommendedName>
</protein>
<accession>A0ABU5C9F7</accession>
<evidence type="ECO:0000313" key="1">
    <source>
        <dbReference type="EMBL" id="MDY0395680.1"/>
    </source>
</evidence>
<name>A0ABU5C9F7_9BACI</name>
<sequence length="86" mass="9795">MMHALVVGGTGMLSDVSLWLSNHDYHVSVIAQNKQKMENLMAKSRNKSRLSPVLVDYHEDEKLKEKLLEISKKPWENPVSCCLDSL</sequence>
<comment type="caution">
    <text evidence="1">The sequence shown here is derived from an EMBL/GenBank/DDBJ whole genome shotgun (WGS) entry which is preliminary data.</text>
</comment>
<proteinExistence type="predicted"/>
<evidence type="ECO:0008006" key="3">
    <source>
        <dbReference type="Google" id="ProtNLM"/>
    </source>
</evidence>